<keyword evidence="4" id="KW-1015">Disulfide bond</keyword>
<dbReference type="GO" id="GO:0015035">
    <property type="term" value="F:protein-disulfide reductase activity"/>
    <property type="evidence" value="ECO:0007669"/>
    <property type="project" value="TreeGrafter"/>
</dbReference>
<dbReference type="SUPFAM" id="SSF52833">
    <property type="entry name" value="Thioredoxin-like"/>
    <property type="match status" value="2"/>
</dbReference>
<dbReference type="PROSITE" id="PS51352">
    <property type="entry name" value="THIOREDOXIN_2"/>
    <property type="match status" value="1"/>
</dbReference>
<dbReference type="EMBL" id="MU004185">
    <property type="protein sequence ID" value="KAF2498666.1"/>
    <property type="molecule type" value="Genomic_DNA"/>
</dbReference>
<evidence type="ECO:0000256" key="1">
    <source>
        <dbReference type="ARBA" id="ARBA00001182"/>
    </source>
</evidence>
<evidence type="ECO:0000313" key="10">
    <source>
        <dbReference type="EMBL" id="KAF2498666.1"/>
    </source>
</evidence>
<feature type="chain" id="PRO_5025580518" description="protein disulfide-isomerase" evidence="8">
    <location>
        <begin position="23"/>
        <end position="510"/>
    </location>
</feature>
<evidence type="ECO:0000313" key="11">
    <source>
        <dbReference type="Proteomes" id="UP000799750"/>
    </source>
</evidence>
<dbReference type="Gene3D" id="3.40.30.10">
    <property type="entry name" value="Glutaredoxin"/>
    <property type="match status" value="2"/>
</dbReference>
<evidence type="ECO:0000256" key="2">
    <source>
        <dbReference type="ARBA" id="ARBA00004319"/>
    </source>
</evidence>
<comment type="catalytic activity">
    <reaction evidence="1">
        <text>Catalyzes the rearrangement of -S-S- bonds in proteins.</text>
        <dbReference type="EC" id="5.3.4.1"/>
    </reaction>
</comment>
<dbReference type="AlphaFoldDB" id="A0A6A6R2D6"/>
<evidence type="ECO:0000256" key="6">
    <source>
        <dbReference type="ARBA" id="ARBA00023284"/>
    </source>
</evidence>
<dbReference type="PANTHER" id="PTHR45815:SF3">
    <property type="entry name" value="PROTEIN DISULFIDE-ISOMERASE A6"/>
    <property type="match status" value="1"/>
</dbReference>
<dbReference type="Pfam" id="PF00085">
    <property type="entry name" value="Thioredoxin"/>
    <property type="match status" value="1"/>
</dbReference>
<feature type="signal peptide" evidence="8">
    <location>
        <begin position="1"/>
        <end position="22"/>
    </location>
</feature>
<dbReference type="PANTHER" id="PTHR45815">
    <property type="entry name" value="PROTEIN DISULFIDE-ISOMERASE A6"/>
    <property type="match status" value="1"/>
</dbReference>
<dbReference type="CDD" id="cd03002">
    <property type="entry name" value="PDI_a_MPD1_like"/>
    <property type="match status" value="1"/>
</dbReference>
<evidence type="ECO:0000256" key="7">
    <source>
        <dbReference type="SAM" id="MobiDB-lite"/>
    </source>
</evidence>
<proteinExistence type="predicted"/>
<keyword evidence="5" id="KW-0413">Isomerase</keyword>
<accession>A0A6A6R2D6</accession>
<dbReference type="EC" id="5.3.4.1" evidence="3"/>
<feature type="region of interest" description="Disordered" evidence="7">
    <location>
        <begin position="250"/>
        <end position="306"/>
    </location>
</feature>
<dbReference type="InterPro" id="IPR013766">
    <property type="entry name" value="Thioredoxin_domain"/>
</dbReference>
<organism evidence="10 11">
    <name type="scientific">Lophium mytilinum</name>
    <dbReference type="NCBI Taxonomy" id="390894"/>
    <lineage>
        <taxon>Eukaryota</taxon>
        <taxon>Fungi</taxon>
        <taxon>Dikarya</taxon>
        <taxon>Ascomycota</taxon>
        <taxon>Pezizomycotina</taxon>
        <taxon>Dothideomycetes</taxon>
        <taxon>Pleosporomycetidae</taxon>
        <taxon>Mytilinidiales</taxon>
        <taxon>Mytilinidiaceae</taxon>
        <taxon>Lophium</taxon>
    </lineage>
</organism>
<protein>
    <recommendedName>
        <fullName evidence="3">protein disulfide-isomerase</fullName>
        <ecNumber evidence="3">5.3.4.1</ecNumber>
    </recommendedName>
</protein>
<feature type="compositionally biased region" description="Low complexity" evidence="7">
    <location>
        <begin position="284"/>
        <end position="296"/>
    </location>
</feature>
<evidence type="ECO:0000256" key="4">
    <source>
        <dbReference type="ARBA" id="ARBA00023157"/>
    </source>
</evidence>
<dbReference type="Pfam" id="PF24541">
    <property type="entry name" value="Thioredox_PDIA6_C"/>
    <property type="match status" value="1"/>
</dbReference>
<evidence type="ECO:0000256" key="8">
    <source>
        <dbReference type="SAM" id="SignalP"/>
    </source>
</evidence>
<dbReference type="InterPro" id="IPR057305">
    <property type="entry name" value="Thioredox_PDIA6_C"/>
</dbReference>
<keyword evidence="11" id="KW-1185">Reference proteome</keyword>
<evidence type="ECO:0000259" key="9">
    <source>
        <dbReference type="PROSITE" id="PS51352"/>
    </source>
</evidence>
<feature type="domain" description="Thioredoxin" evidence="9">
    <location>
        <begin position="6"/>
        <end position="151"/>
    </location>
</feature>
<dbReference type="OrthoDB" id="10264505at2759"/>
<dbReference type="GO" id="GO:0003756">
    <property type="term" value="F:protein disulfide isomerase activity"/>
    <property type="evidence" value="ECO:0007669"/>
    <property type="project" value="UniProtKB-EC"/>
</dbReference>
<reference evidence="10" key="1">
    <citation type="journal article" date="2020" name="Stud. Mycol.">
        <title>101 Dothideomycetes genomes: a test case for predicting lifestyles and emergence of pathogens.</title>
        <authorList>
            <person name="Haridas S."/>
            <person name="Albert R."/>
            <person name="Binder M."/>
            <person name="Bloem J."/>
            <person name="Labutti K."/>
            <person name="Salamov A."/>
            <person name="Andreopoulos B."/>
            <person name="Baker S."/>
            <person name="Barry K."/>
            <person name="Bills G."/>
            <person name="Bluhm B."/>
            <person name="Cannon C."/>
            <person name="Castanera R."/>
            <person name="Culley D."/>
            <person name="Daum C."/>
            <person name="Ezra D."/>
            <person name="Gonzalez J."/>
            <person name="Henrissat B."/>
            <person name="Kuo A."/>
            <person name="Liang C."/>
            <person name="Lipzen A."/>
            <person name="Lutzoni F."/>
            <person name="Magnuson J."/>
            <person name="Mondo S."/>
            <person name="Nolan M."/>
            <person name="Ohm R."/>
            <person name="Pangilinan J."/>
            <person name="Park H.-J."/>
            <person name="Ramirez L."/>
            <person name="Alfaro M."/>
            <person name="Sun H."/>
            <person name="Tritt A."/>
            <person name="Yoshinaga Y."/>
            <person name="Zwiers L.-H."/>
            <person name="Turgeon B."/>
            <person name="Goodwin S."/>
            <person name="Spatafora J."/>
            <person name="Crous P."/>
            <person name="Grigoriev I."/>
        </authorList>
    </citation>
    <scope>NUCLEOTIDE SEQUENCE</scope>
    <source>
        <strain evidence="10">CBS 269.34</strain>
    </source>
</reference>
<feature type="region of interest" description="Disordered" evidence="7">
    <location>
        <begin position="477"/>
        <end position="510"/>
    </location>
</feature>
<gene>
    <name evidence="10" type="ORF">BU16DRAFT_524755</name>
</gene>
<sequence length="510" mass="54869">MVHTSALVAAAASLLLAAPVAANGMYSKSSPVLAINGMEYDRLIKNSNYTSVSLVPSHNLPRFYAPWCGHCKSLKPAYESAAKSLAGLAKVAAINCDDEFNKPFCGTMGVKGFPTLKIVRPGKKPGKPSVEDYNGQREAKAIVNAVKERIPNTVKRVVDKGLEDWLKEGNDTAKAVLFSDKGVTSSTIRALAIDFAGVVNIAQIRNKEKEAMSTFGIEKVPAFVLLPGGDKEAIVYDGKMEKAPMSEFLSQIAPPNPDCPPEKEKASKKKSSSKKDSKKEAKKSASFSSASSSQHSADSESAKASATNIVLEEPELPVESPDPDVETAPPVVVEDASASIPRISSGPDLQAQCFSSKSKQCILAILPEGDTLPEAATTALASLASIHKKHEELNTHLFPFFAVPASNPFAATIREELKLSAEDTQLITTLAKRGWWKQYSGSGFGATTVEDWVDALRMGEGKKEKLPESLIREATVAEEKKAEEEQQPIKIEVEEILDEPEVPGPEHNEL</sequence>
<dbReference type="Proteomes" id="UP000799750">
    <property type="component" value="Unassembled WGS sequence"/>
</dbReference>
<evidence type="ECO:0000256" key="5">
    <source>
        <dbReference type="ARBA" id="ARBA00023235"/>
    </source>
</evidence>
<comment type="subcellular location">
    <subcellularLocation>
        <location evidence="2">Endoplasmic reticulum lumen</location>
    </subcellularLocation>
</comment>
<dbReference type="PRINTS" id="PR00421">
    <property type="entry name" value="THIOREDOXIN"/>
</dbReference>
<dbReference type="InterPro" id="IPR036249">
    <property type="entry name" value="Thioredoxin-like_sf"/>
</dbReference>
<keyword evidence="6" id="KW-0676">Redox-active center</keyword>
<feature type="compositionally biased region" description="Basic and acidic residues" evidence="7">
    <location>
        <begin position="273"/>
        <end position="283"/>
    </location>
</feature>
<dbReference type="GO" id="GO:0034976">
    <property type="term" value="P:response to endoplasmic reticulum stress"/>
    <property type="evidence" value="ECO:0007669"/>
    <property type="project" value="TreeGrafter"/>
</dbReference>
<evidence type="ECO:0000256" key="3">
    <source>
        <dbReference type="ARBA" id="ARBA00012723"/>
    </source>
</evidence>
<keyword evidence="8" id="KW-0732">Signal</keyword>
<name>A0A6A6R2D6_9PEZI</name>
<dbReference type="GO" id="GO:0005788">
    <property type="term" value="C:endoplasmic reticulum lumen"/>
    <property type="evidence" value="ECO:0007669"/>
    <property type="project" value="UniProtKB-SubCell"/>
</dbReference>